<name>A0A6A4GMU4_9AGAR</name>
<feature type="region of interest" description="Disordered" evidence="1">
    <location>
        <begin position="164"/>
        <end position="217"/>
    </location>
</feature>
<sequence length="553" mass="60853">MSSTCQLVADALARLHKALSKKVTLEKAACSNYFVEVYSRGVTVLHCVKDTYPNLEAVVKFNIHKAYSRQLVSAHKDKKKLGTLLGHYHSMSLSEAWAIAEEVAAASQSNAIIVDDKGEPVLQRKKSKKCTHEASAPKGLQDIDLSQNHKHLCLNIVDTHKETDSNMDVNNEVPEAGTASDTQSAETSHSCSSPKPDIEDGSPAHSASEASDESSSFHTGTGFIVDFAQEPDYQYFFGVPAEPDNHCNDSSIPPNEGVFIMDPLKTKPAYLHQSFFMALPSGEVPPSYTTTSGATSSPGTCMLIVDMGNPFEERGWHQRMIVTPHHGIFHPLLTPEHSPHLFQFPFLPKVCQLCQVSMFQLTLYVNALFLISRSFFRRETGCLLRSLKFAIFALDAVKCFSNILPPFFMVVSGMVLPSRHSAVSRMQKTCLVLNPISDHGSMEQAQWENPLAMELLESIASESVTKLSSLPIPALCAMMNFHCVEYLHNIELAHLYAQCAEASHSICDQALANLTTKISIEVEHIDPPIPKFTTQVSGNIEMSSLNPPEPPLA</sequence>
<dbReference type="AlphaFoldDB" id="A0A6A4GMU4"/>
<feature type="compositionally biased region" description="Low complexity" evidence="1">
    <location>
        <begin position="203"/>
        <end position="216"/>
    </location>
</feature>
<evidence type="ECO:0000313" key="3">
    <source>
        <dbReference type="Proteomes" id="UP000799118"/>
    </source>
</evidence>
<organism evidence="2 3">
    <name type="scientific">Gymnopus androsaceus JB14</name>
    <dbReference type="NCBI Taxonomy" id="1447944"/>
    <lineage>
        <taxon>Eukaryota</taxon>
        <taxon>Fungi</taxon>
        <taxon>Dikarya</taxon>
        <taxon>Basidiomycota</taxon>
        <taxon>Agaricomycotina</taxon>
        <taxon>Agaricomycetes</taxon>
        <taxon>Agaricomycetidae</taxon>
        <taxon>Agaricales</taxon>
        <taxon>Marasmiineae</taxon>
        <taxon>Omphalotaceae</taxon>
        <taxon>Gymnopus</taxon>
    </lineage>
</organism>
<gene>
    <name evidence="2" type="ORF">BT96DRAFT_948860</name>
</gene>
<evidence type="ECO:0000256" key="1">
    <source>
        <dbReference type="SAM" id="MobiDB-lite"/>
    </source>
</evidence>
<dbReference type="Proteomes" id="UP000799118">
    <property type="component" value="Unassembled WGS sequence"/>
</dbReference>
<reference evidence="2" key="1">
    <citation type="journal article" date="2019" name="Environ. Microbiol.">
        <title>Fungal ecological strategies reflected in gene transcription - a case study of two litter decomposers.</title>
        <authorList>
            <person name="Barbi F."/>
            <person name="Kohler A."/>
            <person name="Barry K."/>
            <person name="Baskaran P."/>
            <person name="Daum C."/>
            <person name="Fauchery L."/>
            <person name="Ihrmark K."/>
            <person name="Kuo A."/>
            <person name="LaButti K."/>
            <person name="Lipzen A."/>
            <person name="Morin E."/>
            <person name="Grigoriev I.V."/>
            <person name="Henrissat B."/>
            <person name="Lindahl B."/>
            <person name="Martin F."/>
        </authorList>
    </citation>
    <scope>NUCLEOTIDE SEQUENCE</scope>
    <source>
        <strain evidence="2">JB14</strain>
    </source>
</reference>
<keyword evidence="3" id="KW-1185">Reference proteome</keyword>
<feature type="compositionally biased region" description="Polar residues" evidence="1">
    <location>
        <begin position="179"/>
        <end position="193"/>
    </location>
</feature>
<dbReference type="EMBL" id="ML769848">
    <property type="protein sequence ID" value="KAE9386786.1"/>
    <property type="molecule type" value="Genomic_DNA"/>
</dbReference>
<accession>A0A6A4GMU4</accession>
<evidence type="ECO:0000313" key="2">
    <source>
        <dbReference type="EMBL" id="KAE9386786.1"/>
    </source>
</evidence>
<proteinExistence type="predicted"/>
<protein>
    <submittedName>
        <fullName evidence="2">Uncharacterized protein</fullName>
    </submittedName>
</protein>